<keyword evidence="3 6" id="KW-0812">Transmembrane</keyword>
<evidence type="ECO:0000259" key="8">
    <source>
        <dbReference type="Pfam" id="PF13396"/>
    </source>
</evidence>
<proteinExistence type="predicted"/>
<dbReference type="Pfam" id="PF13396">
    <property type="entry name" value="PLDc_N"/>
    <property type="match status" value="1"/>
</dbReference>
<comment type="caution">
    <text evidence="9">The sequence shown here is derived from an EMBL/GenBank/DDBJ whole genome shotgun (WGS) entry which is preliminary data.</text>
</comment>
<reference evidence="9 10" key="1">
    <citation type="submission" date="2018-11" db="EMBL/GenBank/DDBJ databases">
        <title>Trebonia kvetii gen.nov., sp.nov., a novel acidophilic actinobacterium, and proposal of the new actinobacterial family Treboniaceae fam. nov.</title>
        <authorList>
            <person name="Rapoport D."/>
            <person name="Sagova-Mareckova M."/>
            <person name="Sedlacek I."/>
            <person name="Provaznik J."/>
            <person name="Kralova S."/>
            <person name="Pavlinic D."/>
            <person name="Benes V."/>
            <person name="Kopecky J."/>
        </authorList>
    </citation>
    <scope>NUCLEOTIDE SEQUENCE [LARGE SCALE GENOMIC DNA]</scope>
    <source>
        <strain evidence="9 10">15Tr583</strain>
    </source>
</reference>
<organism evidence="9 10">
    <name type="scientific">Trebonia kvetii</name>
    <dbReference type="NCBI Taxonomy" id="2480626"/>
    <lineage>
        <taxon>Bacteria</taxon>
        <taxon>Bacillati</taxon>
        <taxon>Actinomycetota</taxon>
        <taxon>Actinomycetes</taxon>
        <taxon>Streptosporangiales</taxon>
        <taxon>Treboniaceae</taxon>
        <taxon>Trebonia</taxon>
    </lineage>
</organism>
<evidence type="ECO:0000256" key="6">
    <source>
        <dbReference type="SAM" id="Phobius"/>
    </source>
</evidence>
<protein>
    <submittedName>
        <fullName evidence="9">SHOCT domain-containing protein</fullName>
    </submittedName>
</protein>
<keyword evidence="4 6" id="KW-1133">Transmembrane helix</keyword>
<evidence type="ECO:0000256" key="2">
    <source>
        <dbReference type="ARBA" id="ARBA00022475"/>
    </source>
</evidence>
<dbReference type="GO" id="GO:0005886">
    <property type="term" value="C:plasma membrane"/>
    <property type="evidence" value="ECO:0007669"/>
    <property type="project" value="UniProtKB-SubCell"/>
</dbReference>
<dbReference type="InterPro" id="IPR027379">
    <property type="entry name" value="CLS_N"/>
</dbReference>
<evidence type="ECO:0000313" key="10">
    <source>
        <dbReference type="Proteomes" id="UP000460272"/>
    </source>
</evidence>
<feature type="domain" description="SHOCT" evidence="7">
    <location>
        <begin position="106"/>
        <end position="133"/>
    </location>
</feature>
<feature type="transmembrane region" description="Helical" evidence="6">
    <location>
        <begin position="50"/>
        <end position="70"/>
    </location>
</feature>
<evidence type="ECO:0000259" key="7">
    <source>
        <dbReference type="Pfam" id="PF09851"/>
    </source>
</evidence>
<evidence type="ECO:0000256" key="4">
    <source>
        <dbReference type="ARBA" id="ARBA00022989"/>
    </source>
</evidence>
<gene>
    <name evidence="9" type="ORF">EAS64_42675</name>
</gene>
<dbReference type="InterPro" id="IPR018649">
    <property type="entry name" value="SHOCT"/>
</dbReference>
<accession>A0A6P2BKM4</accession>
<evidence type="ECO:0000313" key="9">
    <source>
        <dbReference type="EMBL" id="TVY98964.1"/>
    </source>
</evidence>
<feature type="domain" description="Cardiolipin synthase N-terminal" evidence="8">
    <location>
        <begin position="25"/>
        <end position="71"/>
    </location>
</feature>
<comment type="subcellular location">
    <subcellularLocation>
        <location evidence="1">Cell membrane</location>
        <topology evidence="1">Multi-pass membrane protein</topology>
    </subcellularLocation>
</comment>
<dbReference type="RefSeq" id="WP_145862430.1">
    <property type="nucleotide sequence ID" value="NZ_RPFW01000017.1"/>
</dbReference>
<dbReference type="AlphaFoldDB" id="A0A6P2BKM4"/>
<sequence>MPLAASTDYPVLNVFWTIFEIFAFVLWFWLLFVILTDVFRSSDLSGWGKAGWTIFVIFLPVIGILTYLIVRGPSMHERSAQQARQQDEALRSYVQEAAGSTPSSADQLAKLADLRQRGVITSDEFEQQKTKVLSSQ</sequence>
<keyword evidence="5 6" id="KW-0472">Membrane</keyword>
<feature type="transmembrane region" description="Helical" evidence="6">
    <location>
        <begin position="12"/>
        <end position="35"/>
    </location>
</feature>
<dbReference type="Pfam" id="PF09851">
    <property type="entry name" value="SHOCT"/>
    <property type="match status" value="1"/>
</dbReference>
<keyword evidence="2" id="KW-1003">Cell membrane</keyword>
<dbReference type="EMBL" id="RPFW01000017">
    <property type="protein sequence ID" value="TVY98964.1"/>
    <property type="molecule type" value="Genomic_DNA"/>
</dbReference>
<name>A0A6P2BKM4_9ACTN</name>
<dbReference type="Proteomes" id="UP000460272">
    <property type="component" value="Unassembled WGS sequence"/>
</dbReference>
<evidence type="ECO:0000256" key="1">
    <source>
        <dbReference type="ARBA" id="ARBA00004651"/>
    </source>
</evidence>
<evidence type="ECO:0000256" key="5">
    <source>
        <dbReference type="ARBA" id="ARBA00023136"/>
    </source>
</evidence>
<dbReference type="OrthoDB" id="7596142at2"/>
<keyword evidence="10" id="KW-1185">Reference proteome</keyword>
<evidence type="ECO:0000256" key="3">
    <source>
        <dbReference type="ARBA" id="ARBA00022692"/>
    </source>
</evidence>